<dbReference type="EMBL" id="MSZX01000002">
    <property type="protein sequence ID" value="OPA80504.1"/>
    <property type="molecule type" value="Genomic_DNA"/>
</dbReference>
<name>A0A1T2XKW0_9BACL</name>
<comment type="caution">
    <text evidence="1">The sequence shown here is derived from an EMBL/GenBank/DDBJ whole genome shotgun (WGS) entry which is preliminary data.</text>
</comment>
<sequence length="87" mass="10042">MDTTSNCKGCRESVRLSPEEIATLFRNTVQDVDLPLVTVEEYEIRIEHCRHCEALQYGTTCKYCGCIVEIKSKLQHAKCPYPYAPKW</sequence>
<gene>
    <name evidence="1" type="ORF">BVG16_07190</name>
</gene>
<protein>
    <submittedName>
        <fullName evidence="1">Uncharacterized protein</fullName>
    </submittedName>
</protein>
<evidence type="ECO:0000313" key="2">
    <source>
        <dbReference type="Proteomes" id="UP000190188"/>
    </source>
</evidence>
<organism evidence="1 2">
    <name type="scientific">Paenibacillus selenitireducens</name>
    <dbReference type="NCBI Taxonomy" id="1324314"/>
    <lineage>
        <taxon>Bacteria</taxon>
        <taxon>Bacillati</taxon>
        <taxon>Bacillota</taxon>
        <taxon>Bacilli</taxon>
        <taxon>Bacillales</taxon>
        <taxon>Paenibacillaceae</taxon>
        <taxon>Paenibacillus</taxon>
    </lineage>
</organism>
<proteinExistence type="predicted"/>
<evidence type="ECO:0000313" key="1">
    <source>
        <dbReference type="EMBL" id="OPA80504.1"/>
    </source>
</evidence>
<dbReference type="AlphaFoldDB" id="A0A1T2XKW0"/>
<dbReference type="Proteomes" id="UP000190188">
    <property type="component" value="Unassembled WGS sequence"/>
</dbReference>
<dbReference type="Pfam" id="PF19668">
    <property type="entry name" value="DUF6171"/>
    <property type="match status" value="1"/>
</dbReference>
<keyword evidence="2" id="KW-1185">Reference proteome</keyword>
<dbReference type="InterPro" id="IPR046169">
    <property type="entry name" value="DUF6171"/>
</dbReference>
<accession>A0A1T2XKW0</accession>
<reference evidence="1 2" key="1">
    <citation type="submission" date="2017-01" db="EMBL/GenBank/DDBJ databases">
        <title>Genome analysis of Paenibacillus selenitrireducens ES3-24.</title>
        <authorList>
            <person name="Xu D."/>
            <person name="Yao R."/>
            <person name="Zheng S."/>
        </authorList>
    </citation>
    <scope>NUCLEOTIDE SEQUENCE [LARGE SCALE GENOMIC DNA]</scope>
    <source>
        <strain evidence="1 2">ES3-24</strain>
    </source>
</reference>